<gene>
    <name evidence="7" type="ORF">SAMN05443665_1003174</name>
</gene>
<dbReference type="GO" id="GO:0005524">
    <property type="term" value="F:ATP binding"/>
    <property type="evidence" value="ECO:0007669"/>
    <property type="project" value="UniProtKB-KW"/>
</dbReference>
<reference evidence="7 8" key="1">
    <citation type="submission" date="2017-06" db="EMBL/GenBank/DDBJ databases">
        <authorList>
            <person name="Kim H.J."/>
            <person name="Triplett B.A."/>
        </authorList>
    </citation>
    <scope>NUCLEOTIDE SEQUENCE [LARGE SCALE GENOMIC DNA]</scope>
    <source>
        <strain evidence="7 8">DSM 44715</strain>
    </source>
</reference>
<dbReference type="InterPro" id="IPR008271">
    <property type="entry name" value="Ser/Thr_kinase_AS"/>
</dbReference>
<keyword evidence="3 7" id="KW-0418">Kinase</keyword>
<organism evidence="7 8">
    <name type="scientific">Actinomadura meyerae</name>
    <dbReference type="NCBI Taxonomy" id="240840"/>
    <lineage>
        <taxon>Bacteria</taxon>
        <taxon>Bacillati</taxon>
        <taxon>Actinomycetota</taxon>
        <taxon>Actinomycetes</taxon>
        <taxon>Streptosporangiales</taxon>
        <taxon>Thermomonosporaceae</taxon>
        <taxon>Actinomadura</taxon>
    </lineage>
</organism>
<keyword evidence="7" id="KW-0723">Serine/threonine-protein kinase</keyword>
<dbReference type="Gene3D" id="1.10.510.10">
    <property type="entry name" value="Transferase(Phosphotransferase) domain 1"/>
    <property type="match status" value="1"/>
</dbReference>
<dbReference type="RefSeq" id="WP_089324779.1">
    <property type="nucleotide sequence ID" value="NZ_FZOR01000003.1"/>
</dbReference>
<evidence type="ECO:0000256" key="4">
    <source>
        <dbReference type="ARBA" id="ARBA00022840"/>
    </source>
</evidence>
<dbReference type="PROSITE" id="PS00108">
    <property type="entry name" value="PROTEIN_KINASE_ST"/>
    <property type="match status" value="1"/>
</dbReference>
<evidence type="ECO:0000256" key="5">
    <source>
        <dbReference type="SAM" id="MobiDB-lite"/>
    </source>
</evidence>
<keyword evidence="2" id="KW-0547">Nucleotide-binding</keyword>
<keyword evidence="8" id="KW-1185">Reference proteome</keyword>
<dbReference type="AlphaFoldDB" id="A0A239E1R2"/>
<feature type="compositionally biased region" description="Low complexity" evidence="5">
    <location>
        <begin position="297"/>
        <end position="307"/>
    </location>
</feature>
<keyword evidence="1" id="KW-0808">Transferase</keyword>
<dbReference type="EMBL" id="FZOR01000003">
    <property type="protein sequence ID" value="SNS38547.1"/>
    <property type="molecule type" value="Genomic_DNA"/>
</dbReference>
<evidence type="ECO:0000313" key="8">
    <source>
        <dbReference type="Proteomes" id="UP000198318"/>
    </source>
</evidence>
<evidence type="ECO:0000259" key="6">
    <source>
        <dbReference type="PROSITE" id="PS50011"/>
    </source>
</evidence>
<feature type="region of interest" description="Disordered" evidence="5">
    <location>
        <begin position="282"/>
        <end position="308"/>
    </location>
</feature>
<name>A0A239E1R2_9ACTN</name>
<dbReference type="InterPro" id="IPR000719">
    <property type="entry name" value="Prot_kinase_dom"/>
</dbReference>
<evidence type="ECO:0000256" key="1">
    <source>
        <dbReference type="ARBA" id="ARBA00022679"/>
    </source>
</evidence>
<dbReference type="PANTHER" id="PTHR43289:SF34">
    <property type="entry name" value="SERINE_THREONINE-PROTEIN KINASE YBDM-RELATED"/>
    <property type="match status" value="1"/>
</dbReference>
<dbReference type="Proteomes" id="UP000198318">
    <property type="component" value="Unassembled WGS sequence"/>
</dbReference>
<sequence>MTSVDPLAPGDPERLGRYELVGRLGEGGQSVVYLGRREDGTRAAVKLLRDRFSRSPEWRARFEREMRMIGRVAGFCTAQVIEADISGDLPYVVSEYVPGPSLSGLVREHGPRTGTDLDRLAIGTVTALAAIHRAGILHRDFKPSNVLMGPDGPRVIDFGIARIAGAPAAKGSGVVGTPSYMAPEQVNDGELGTGVDMFTWAATMLFAATGRHPFGNDTISAVFHRILNYEPDLSALPDSLRGAVASCLAKDPARRPEAQRVLLDLLGGQAAAEDEGTLSTGAHFAGDARVPPPAPARPAGTDPGGTAWALLADGSGEAPARAEAGSAAPPAAAAEAVAPATRAIETVLSFDHARFDQDVAAAHRASTARYGADYDRQLATRDYREELTDKKGSVSAAVVDAAVVSAAPGRVTVLSYVRRTVRAENADPSRLQDPMRATMVKQGGGWLIDSLYSLKAGSPRADMSGATWPGARAREAVEAVSRDPAVARGTPLEVGLRAGGRERRVAALVLVGACKGGCTDGDAVEVRRLLLERAGGGWRVARSEVL</sequence>
<evidence type="ECO:0000256" key="3">
    <source>
        <dbReference type="ARBA" id="ARBA00022777"/>
    </source>
</evidence>
<dbReference type="Gene3D" id="3.30.200.20">
    <property type="entry name" value="Phosphorylase Kinase, domain 1"/>
    <property type="match status" value="1"/>
</dbReference>
<keyword evidence="4" id="KW-0067">ATP-binding</keyword>
<evidence type="ECO:0000313" key="7">
    <source>
        <dbReference type="EMBL" id="SNS38547.1"/>
    </source>
</evidence>
<accession>A0A239E1R2</accession>
<protein>
    <submittedName>
        <fullName evidence="7">Serine/threonine protein kinase</fullName>
    </submittedName>
</protein>
<proteinExistence type="predicted"/>
<dbReference type="PROSITE" id="PS50011">
    <property type="entry name" value="PROTEIN_KINASE_DOM"/>
    <property type="match status" value="1"/>
</dbReference>
<dbReference type="GO" id="GO:0004674">
    <property type="term" value="F:protein serine/threonine kinase activity"/>
    <property type="evidence" value="ECO:0007669"/>
    <property type="project" value="UniProtKB-KW"/>
</dbReference>
<dbReference type="SUPFAM" id="SSF56112">
    <property type="entry name" value="Protein kinase-like (PK-like)"/>
    <property type="match status" value="1"/>
</dbReference>
<dbReference type="Pfam" id="PF00069">
    <property type="entry name" value="Pkinase"/>
    <property type="match status" value="1"/>
</dbReference>
<dbReference type="PANTHER" id="PTHR43289">
    <property type="entry name" value="MITOGEN-ACTIVATED PROTEIN KINASE KINASE KINASE 20-RELATED"/>
    <property type="match status" value="1"/>
</dbReference>
<evidence type="ECO:0000256" key="2">
    <source>
        <dbReference type="ARBA" id="ARBA00022741"/>
    </source>
</evidence>
<dbReference type="InterPro" id="IPR011009">
    <property type="entry name" value="Kinase-like_dom_sf"/>
</dbReference>
<dbReference type="OrthoDB" id="3915799at2"/>
<feature type="domain" description="Protein kinase" evidence="6">
    <location>
        <begin position="18"/>
        <end position="266"/>
    </location>
</feature>
<dbReference type="CDD" id="cd14014">
    <property type="entry name" value="STKc_PknB_like"/>
    <property type="match status" value="1"/>
</dbReference>